<proteinExistence type="predicted"/>
<organism evidence="3">
    <name type="scientific">Serpula lacrymans var. lacrymans (strain S7.3)</name>
    <name type="common">Dry rot fungus</name>
    <dbReference type="NCBI Taxonomy" id="936435"/>
    <lineage>
        <taxon>Eukaryota</taxon>
        <taxon>Fungi</taxon>
        <taxon>Dikarya</taxon>
        <taxon>Basidiomycota</taxon>
        <taxon>Agaricomycotina</taxon>
        <taxon>Agaricomycetes</taxon>
        <taxon>Agaricomycetidae</taxon>
        <taxon>Boletales</taxon>
        <taxon>Coniophorineae</taxon>
        <taxon>Serpulaceae</taxon>
        <taxon>Serpula</taxon>
    </lineage>
</organism>
<feature type="region of interest" description="Disordered" evidence="1">
    <location>
        <begin position="52"/>
        <end position="76"/>
    </location>
</feature>
<evidence type="ECO:0000313" key="2">
    <source>
        <dbReference type="EMBL" id="EGO04151.1"/>
    </source>
</evidence>
<sequence length="258" mass="28861">MHHGHCFIDRKHGMDNHRRLSHEKMTLWAKKISLRQASVYGPPHCLEFDRTLSKQQSHTPSTPSTPSPPPSTQPSRMCKRESLIHSITPTLHDTSPKLPAKHFDGLLEDLWLAEILTIDQILMVPLGSLSKIGGMGTNHATILKSYAKRAVMSVFGLHGSKDELAIDLSEVKGLPVVLEKKRRHNKSLEVIKIGSDGSELELIMLMMLMMPTGRRIRIGTRKTKSAIRLVETKTIEWQTASQIKAYESQAGPSVSPRT</sequence>
<feature type="compositionally biased region" description="Low complexity" evidence="1">
    <location>
        <begin position="53"/>
        <end position="62"/>
    </location>
</feature>
<accession>F8PEU0</accession>
<keyword evidence="3" id="KW-1185">Reference proteome</keyword>
<dbReference type="Proteomes" id="UP000008063">
    <property type="component" value="Unassembled WGS sequence"/>
</dbReference>
<dbReference type="HOGENOM" id="CLU_1078334_0_0_1"/>
<gene>
    <name evidence="2" type="ORF">SERLA73DRAFT_148783</name>
</gene>
<protein>
    <submittedName>
        <fullName evidence="2">Uncharacterized protein</fullName>
    </submittedName>
</protein>
<feature type="compositionally biased region" description="Pro residues" evidence="1">
    <location>
        <begin position="63"/>
        <end position="72"/>
    </location>
</feature>
<dbReference type="InParanoid" id="F8PEU0"/>
<dbReference type="AlphaFoldDB" id="F8PEU0"/>
<dbReference type="OrthoDB" id="3237716at2759"/>
<dbReference type="EMBL" id="GL945474">
    <property type="protein sequence ID" value="EGO04151.1"/>
    <property type="molecule type" value="Genomic_DNA"/>
</dbReference>
<name>F8PEU0_SERL3</name>
<reference evidence="3" key="1">
    <citation type="journal article" date="2011" name="Science">
        <title>The plant cell wall-decomposing machinery underlies the functional diversity of forest fungi.</title>
        <authorList>
            <person name="Eastwood D.C."/>
            <person name="Floudas D."/>
            <person name="Binder M."/>
            <person name="Majcherczyk A."/>
            <person name="Schneider P."/>
            <person name="Aerts A."/>
            <person name="Asiegbu F.O."/>
            <person name="Baker S.E."/>
            <person name="Barry K."/>
            <person name="Bendiksby M."/>
            <person name="Blumentritt M."/>
            <person name="Coutinho P.M."/>
            <person name="Cullen D."/>
            <person name="de Vries R.P."/>
            <person name="Gathman A."/>
            <person name="Goodell B."/>
            <person name="Henrissat B."/>
            <person name="Ihrmark K."/>
            <person name="Kauserud H."/>
            <person name="Kohler A."/>
            <person name="LaButti K."/>
            <person name="Lapidus A."/>
            <person name="Lavin J.L."/>
            <person name="Lee Y.-H."/>
            <person name="Lindquist E."/>
            <person name="Lilly W."/>
            <person name="Lucas S."/>
            <person name="Morin E."/>
            <person name="Murat C."/>
            <person name="Oguiza J.A."/>
            <person name="Park J."/>
            <person name="Pisabarro A.G."/>
            <person name="Riley R."/>
            <person name="Rosling A."/>
            <person name="Salamov A."/>
            <person name="Schmidt O."/>
            <person name="Schmutz J."/>
            <person name="Skrede I."/>
            <person name="Stenlid J."/>
            <person name="Wiebenga A."/>
            <person name="Xie X."/>
            <person name="Kuees U."/>
            <person name="Hibbett D.S."/>
            <person name="Hoffmeister D."/>
            <person name="Hoegberg N."/>
            <person name="Martin F."/>
            <person name="Grigoriev I.V."/>
            <person name="Watkinson S.C."/>
        </authorList>
    </citation>
    <scope>NUCLEOTIDE SEQUENCE [LARGE SCALE GENOMIC DNA]</scope>
    <source>
        <strain evidence="3">strain S7.3</strain>
    </source>
</reference>
<evidence type="ECO:0000256" key="1">
    <source>
        <dbReference type="SAM" id="MobiDB-lite"/>
    </source>
</evidence>
<evidence type="ECO:0000313" key="3">
    <source>
        <dbReference type="Proteomes" id="UP000008063"/>
    </source>
</evidence>